<dbReference type="Pfam" id="PF02597">
    <property type="entry name" value="ThiS"/>
    <property type="match status" value="1"/>
</dbReference>
<dbReference type="SUPFAM" id="SSF54285">
    <property type="entry name" value="MoaD/ThiS"/>
    <property type="match status" value="1"/>
</dbReference>
<dbReference type="Gene3D" id="3.10.20.30">
    <property type="match status" value="1"/>
</dbReference>
<protein>
    <submittedName>
        <fullName evidence="1">Molybdopterin converting factor family protein (NirA)</fullName>
        <ecNumber evidence="1">1.7.7.1</ecNumber>
    </submittedName>
</protein>
<organism evidence="1">
    <name type="scientific">uncultured marine thaumarchaeote AD1000_71_A04</name>
    <dbReference type="NCBI Taxonomy" id="1455935"/>
    <lineage>
        <taxon>Archaea</taxon>
        <taxon>Nitrososphaerota</taxon>
        <taxon>environmental samples</taxon>
    </lineage>
</organism>
<dbReference type="GO" id="GO:0048307">
    <property type="term" value="F:ferredoxin-nitrite reductase activity"/>
    <property type="evidence" value="ECO:0007669"/>
    <property type="project" value="UniProtKB-EC"/>
</dbReference>
<dbReference type="InterPro" id="IPR016155">
    <property type="entry name" value="Mopterin_synth/thiamin_S_b"/>
</dbReference>
<keyword evidence="1" id="KW-0560">Oxidoreductase</keyword>
<evidence type="ECO:0000313" key="1">
    <source>
        <dbReference type="EMBL" id="AIE95886.1"/>
    </source>
</evidence>
<dbReference type="InterPro" id="IPR052045">
    <property type="entry name" value="Sulfur_Carrier/Prot_Modifier"/>
</dbReference>
<dbReference type="NCBIfam" id="TIGR01687">
    <property type="entry name" value="moaD_arch"/>
    <property type="match status" value="1"/>
</dbReference>
<name>A0A075G2B0_9ARCH</name>
<dbReference type="EC" id="1.7.7.1" evidence="1"/>
<dbReference type="InterPro" id="IPR003749">
    <property type="entry name" value="ThiS/MoaD-like"/>
</dbReference>
<dbReference type="EMBL" id="KF900464">
    <property type="protein sequence ID" value="AIE95886.1"/>
    <property type="molecule type" value="Genomic_DNA"/>
</dbReference>
<dbReference type="PANTHER" id="PTHR38031">
    <property type="entry name" value="SULFUR CARRIER PROTEIN SLR0821-RELATED"/>
    <property type="match status" value="1"/>
</dbReference>
<dbReference type="InterPro" id="IPR010038">
    <property type="entry name" value="MoaD_arc-typ"/>
</dbReference>
<gene>
    <name evidence="1" type="primary">nirA</name>
</gene>
<accession>A0A075G2B0</accession>
<dbReference type="PANTHER" id="PTHR38031:SF1">
    <property type="entry name" value="SULFUR CARRIER PROTEIN CYSO"/>
    <property type="match status" value="1"/>
</dbReference>
<proteinExistence type="predicted"/>
<dbReference type="InterPro" id="IPR012675">
    <property type="entry name" value="Beta-grasp_dom_sf"/>
</dbReference>
<dbReference type="AlphaFoldDB" id="A0A075G2B0"/>
<reference evidence="1" key="1">
    <citation type="journal article" date="2014" name="Genome Biol. Evol.">
        <title>Pangenome evidence for extensive interdomain horizontal transfer affecting lineage core and shell genes in uncultured planktonic thaumarchaeota and euryarchaeota.</title>
        <authorList>
            <person name="Deschamps P."/>
            <person name="Zivanovic Y."/>
            <person name="Moreira D."/>
            <person name="Rodriguez-Valera F."/>
            <person name="Lopez-Garcia P."/>
        </authorList>
    </citation>
    <scope>NUCLEOTIDE SEQUENCE</scope>
</reference>
<sequence length="93" mass="10325">MAEVKVLIPAVMSSSTNGERELDIDGNTVIEVIDELSKKYGEGFKNKVIDNEGKLKPIINVYVNDENIKFLEDLQTKLKDKDEILFLPAVSGG</sequence>